<keyword evidence="2" id="KW-1185">Reference proteome</keyword>
<accession>A0A4R5CTR7</accession>
<evidence type="ECO:0000313" key="2">
    <source>
        <dbReference type="Proteomes" id="UP000294597"/>
    </source>
</evidence>
<dbReference type="Proteomes" id="UP000294597">
    <property type="component" value="Unassembled WGS sequence"/>
</dbReference>
<dbReference type="AlphaFoldDB" id="A0A4R5CTR7"/>
<dbReference type="EMBL" id="SMFO01000006">
    <property type="protein sequence ID" value="TDE03736.1"/>
    <property type="molecule type" value="Genomic_DNA"/>
</dbReference>
<organism evidence="1 2">
    <name type="scientific">Flavobacterium hiemivividum</name>
    <dbReference type="NCBI Taxonomy" id="2541734"/>
    <lineage>
        <taxon>Bacteria</taxon>
        <taxon>Pseudomonadati</taxon>
        <taxon>Bacteroidota</taxon>
        <taxon>Flavobacteriia</taxon>
        <taxon>Flavobacteriales</taxon>
        <taxon>Flavobacteriaceae</taxon>
        <taxon>Flavobacterium</taxon>
    </lineage>
</organism>
<name>A0A4R5CTR7_9FLAO</name>
<gene>
    <name evidence="1" type="ORF">E0F98_09515</name>
</gene>
<reference evidence="1 2" key="1">
    <citation type="submission" date="2019-03" db="EMBL/GenBank/DDBJ databases">
        <title>Flavobacterium TSA-D2 sp. nov., isolated from arctic soil.</title>
        <authorList>
            <person name="Chaudhary D.K."/>
        </authorList>
    </citation>
    <scope>NUCLEOTIDE SEQUENCE [LARGE SCALE GENOMIC DNA]</scope>
    <source>
        <strain evidence="1 2">TSA-D2</strain>
    </source>
</reference>
<comment type="caution">
    <text evidence="1">The sequence shown here is derived from an EMBL/GenBank/DDBJ whole genome shotgun (WGS) entry which is preliminary data.</text>
</comment>
<evidence type="ECO:0000313" key="1">
    <source>
        <dbReference type="EMBL" id="TDE03736.1"/>
    </source>
</evidence>
<protein>
    <submittedName>
        <fullName evidence="1">Uncharacterized protein</fullName>
    </submittedName>
</protein>
<proteinExistence type="predicted"/>
<dbReference type="RefSeq" id="WP_132110839.1">
    <property type="nucleotide sequence ID" value="NZ_SMFO01000006.1"/>
</dbReference>
<sequence length="71" mass="8504">MINKKKTTIFSKQELEELPLTYRLMNEMETENVGELYLKSVFTNSKKHYSKSYKMYISSKPISNYIIKKDE</sequence>